<accession>A9WI89</accession>
<evidence type="ECO:0000256" key="4">
    <source>
        <dbReference type="PIRSR" id="PIRSR000103-1"/>
    </source>
</evidence>
<dbReference type="InterPro" id="IPR015815">
    <property type="entry name" value="HIBADH-related"/>
</dbReference>
<keyword evidence="3" id="KW-0520">NAD</keyword>
<dbReference type="PANTHER" id="PTHR43060:SF15">
    <property type="entry name" value="3-HYDROXYISOBUTYRATE DEHYDROGENASE-LIKE 1, MITOCHONDRIAL-RELATED"/>
    <property type="match status" value="1"/>
</dbReference>
<dbReference type="EMBL" id="CP000909">
    <property type="protein sequence ID" value="ABY36381.1"/>
    <property type="molecule type" value="Genomic_DNA"/>
</dbReference>
<feature type="domain" description="3-hydroxyisobutyrate dehydrogenase-like NAD-binding" evidence="6">
    <location>
        <begin position="157"/>
        <end position="273"/>
    </location>
</feature>
<protein>
    <submittedName>
        <fullName evidence="7">6-phosphogluconate dehydrogenase NAD-binding</fullName>
    </submittedName>
</protein>
<dbReference type="InterPro" id="IPR036291">
    <property type="entry name" value="NAD(P)-bd_dom_sf"/>
</dbReference>
<dbReference type="Pfam" id="PF14833">
    <property type="entry name" value="NAD_binding_11"/>
    <property type="match status" value="1"/>
</dbReference>
<dbReference type="GO" id="GO:0050661">
    <property type="term" value="F:NADP binding"/>
    <property type="evidence" value="ECO:0007669"/>
    <property type="project" value="InterPro"/>
</dbReference>
<evidence type="ECO:0000256" key="3">
    <source>
        <dbReference type="ARBA" id="ARBA00023027"/>
    </source>
</evidence>
<organism evidence="7 8">
    <name type="scientific">Chloroflexus aurantiacus (strain ATCC 29366 / DSM 635 / J-10-fl)</name>
    <dbReference type="NCBI Taxonomy" id="324602"/>
    <lineage>
        <taxon>Bacteria</taxon>
        <taxon>Bacillati</taxon>
        <taxon>Chloroflexota</taxon>
        <taxon>Chloroflexia</taxon>
        <taxon>Chloroflexales</taxon>
        <taxon>Chloroflexineae</taxon>
        <taxon>Chloroflexaceae</taxon>
        <taxon>Chloroflexus</taxon>
    </lineage>
</organism>
<evidence type="ECO:0000256" key="1">
    <source>
        <dbReference type="ARBA" id="ARBA00009080"/>
    </source>
</evidence>
<keyword evidence="8" id="KW-1185">Reference proteome</keyword>
<dbReference type="InterPro" id="IPR029154">
    <property type="entry name" value="HIBADH-like_NADP-bd"/>
</dbReference>
<comment type="similarity">
    <text evidence="1">Belongs to the HIBADH-related family.</text>
</comment>
<dbReference type="GO" id="GO:0051287">
    <property type="term" value="F:NAD binding"/>
    <property type="evidence" value="ECO:0007669"/>
    <property type="project" value="InterPro"/>
</dbReference>
<dbReference type="eggNOG" id="COG2084">
    <property type="taxonomic scope" value="Bacteria"/>
</dbReference>
<dbReference type="GO" id="GO:0016491">
    <property type="term" value="F:oxidoreductase activity"/>
    <property type="evidence" value="ECO:0007669"/>
    <property type="project" value="UniProtKB-KW"/>
</dbReference>
<dbReference type="PATRIC" id="fig|324602.8.peg.3596"/>
<dbReference type="Gene3D" id="1.10.1040.10">
    <property type="entry name" value="N-(1-d-carboxylethyl)-l-norvaline Dehydrogenase, domain 2"/>
    <property type="match status" value="1"/>
</dbReference>
<dbReference type="SUPFAM" id="SSF51735">
    <property type="entry name" value="NAD(P)-binding Rossmann-fold domains"/>
    <property type="match status" value="1"/>
</dbReference>
<evidence type="ECO:0000259" key="6">
    <source>
        <dbReference type="Pfam" id="PF14833"/>
    </source>
</evidence>
<dbReference type="RefSeq" id="WP_012259034.1">
    <property type="nucleotide sequence ID" value="NC_010175.1"/>
</dbReference>
<dbReference type="AlphaFoldDB" id="A9WI89"/>
<dbReference type="EnsemblBacteria" id="ABY36381">
    <property type="protein sequence ID" value="ABY36381"/>
    <property type="gene ID" value="Caur_3186"/>
</dbReference>
<dbReference type="Gene3D" id="3.40.50.720">
    <property type="entry name" value="NAD(P)-binding Rossmann-like Domain"/>
    <property type="match status" value="1"/>
</dbReference>
<dbReference type="InterPro" id="IPR008927">
    <property type="entry name" value="6-PGluconate_DH-like_C_sf"/>
</dbReference>
<feature type="domain" description="6-phosphogluconate dehydrogenase NADP-binding" evidence="5">
    <location>
        <begin position="2"/>
        <end position="149"/>
    </location>
</feature>
<dbReference type="Proteomes" id="UP000002008">
    <property type="component" value="Chromosome"/>
</dbReference>
<dbReference type="KEGG" id="cau:Caur_3186"/>
<reference evidence="8" key="1">
    <citation type="journal article" date="2011" name="BMC Genomics">
        <title>Complete genome sequence of the filamentous anoxygenic phototrophic bacterium Chloroflexus aurantiacus.</title>
        <authorList>
            <person name="Tang K.H."/>
            <person name="Barry K."/>
            <person name="Chertkov O."/>
            <person name="Dalin E."/>
            <person name="Han C.S."/>
            <person name="Hauser L.J."/>
            <person name="Honchak B.M."/>
            <person name="Karbach L.E."/>
            <person name="Land M.L."/>
            <person name="Lapidus A."/>
            <person name="Larimer F.W."/>
            <person name="Mikhailova N."/>
            <person name="Pitluck S."/>
            <person name="Pierson B.K."/>
            <person name="Blankenship R.E."/>
        </authorList>
    </citation>
    <scope>NUCLEOTIDE SEQUENCE [LARGE SCALE GENOMIC DNA]</scope>
    <source>
        <strain evidence="8">ATCC 29366 / DSM 635 / J-10-fl</strain>
    </source>
</reference>
<feature type="active site" evidence="4">
    <location>
        <position position="163"/>
    </location>
</feature>
<keyword evidence="2" id="KW-0560">Oxidoreductase</keyword>
<sequence length="289" mass="30177">MKIALIGLGLMGRPMARTLLKAGFNVTGWNRSPLDPALTEGIPLAATLAEAAQAETLILMLSDSTAVAELLSRLDPLLREGQLIIDMGSSDPRHSQTHATTLANRGIGWVDAPVSGGPEGAAAGTLAIMVGGTASDVERAEPILRALGRPTHVGPPGAGHTVKVINQLIVGLTIQAVAEAMVLAEAYGIDPALLRTALAGGFADSKVLQIHGQRMAARRYTPGGKVTTQLKDLRMAAAMASAAGIALPHLNDTIARYETLVERGLGELDHSALHILLDERRARGEKDNA</sequence>
<dbReference type="PIRSF" id="PIRSF000103">
    <property type="entry name" value="HIBADH"/>
    <property type="match status" value="1"/>
</dbReference>
<dbReference type="InterPro" id="IPR006115">
    <property type="entry name" value="6PGDH_NADP-bd"/>
</dbReference>
<name>A9WI89_CHLAA</name>
<dbReference type="InParanoid" id="A9WI89"/>
<dbReference type="Pfam" id="PF03446">
    <property type="entry name" value="NAD_binding_2"/>
    <property type="match status" value="1"/>
</dbReference>
<dbReference type="SUPFAM" id="SSF48179">
    <property type="entry name" value="6-phosphogluconate dehydrogenase C-terminal domain-like"/>
    <property type="match status" value="1"/>
</dbReference>
<gene>
    <name evidence="7" type="ordered locus">Caur_3186</name>
</gene>
<dbReference type="InterPro" id="IPR013328">
    <property type="entry name" value="6PGD_dom2"/>
</dbReference>
<dbReference type="HOGENOM" id="CLU_035117_1_0_0"/>
<evidence type="ECO:0000256" key="2">
    <source>
        <dbReference type="ARBA" id="ARBA00023002"/>
    </source>
</evidence>
<dbReference type="STRING" id="324602.Caur_3186"/>
<evidence type="ECO:0000313" key="7">
    <source>
        <dbReference type="EMBL" id="ABY36381.1"/>
    </source>
</evidence>
<proteinExistence type="inferred from homology"/>
<dbReference type="PANTHER" id="PTHR43060">
    <property type="entry name" value="3-HYDROXYISOBUTYRATE DEHYDROGENASE-LIKE 1, MITOCHONDRIAL-RELATED"/>
    <property type="match status" value="1"/>
</dbReference>
<evidence type="ECO:0000259" key="5">
    <source>
        <dbReference type="Pfam" id="PF03446"/>
    </source>
</evidence>
<evidence type="ECO:0000313" key="8">
    <source>
        <dbReference type="Proteomes" id="UP000002008"/>
    </source>
</evidence>